<proteinExistence type="predicted"/>
<protein>
    <submittedName>
        <fullName evidence="2">Uncharacterized protein</fullName>
    </submittedName>
</protein>
<evidence type="ECO:0000256" key="1">
    <source>
        <dbReference type="SAM" id="MobiDB-lite"/>
    </source>
</evidence>
<gene>
    <name evidence="2" type="ORF">GALL_500610</name>
</gene>
<feature type="region of interest" description="Disordered" evidence="1">
    <location>
        <begin position="16"/>
        <end position="36"/>
    </location>
</feature>
<organism evidence="2">
    <name type="scientific">mine drainage metagenome</name>
    <dbReference type="NCBI Taxonomy" id="410659"/>
    <lineage>
        <taxon>unclassified sequences</taxon>
        <taxon>metagenomes</taxon>
        <taxon>ecological metagenomes</taxon>
    </lineage>
</organism>
<dbReference type="EMBL" id="MLJW01005361">
    <property type="protein sequence ID" value="OIQ68348.1"/>
    <property type="molecule type" value="Genomic_DNA"/>
</dbReference>
<comment type="caution">
    <text evidence="2">The sequence shown here is derived from an EMBL/GenBank/DDBJ whole genome shotgun (WGS) entry which is preliminary data.</text>
</comment>
<evidence type="ECO:0000313" key="2">
    <source>
        <dbReference type="EMBL" id="OIQ68348.1"/>
    </source>
</evidence>
<name>A0A1J5PL98_9ZZZZ</name>
<sequence length="58" mass="6035">MGSPPSIARLVLLDSMPRMRSESRTDDTSGLVTTSASSAKCMAMSAPLSMPAGESQTM</sequence>
<accession>A0A1J5PL98</accession>
<reference evidence="2" key="1">
    <citation type="submission" date="2016-10" db="EMBL/GenBank/DDBJ databases">
        <title>Sequence of Gallionella enrichment culture.</title>
        <authorList>
            <person name="Poehlein A."/>
            <person name="Muehling M."/>
            <person name="Daniel R."/>
        </authorList>
    </citation>
    <scope>NUCLEOTIDE SEQUENCE</scope>
</reference>
<dbReference type="AlphaFoldDB" id="A0A1J5PL98"/>
<feature type="compositionally biased region" description="Basic and acidic residues" evidence="1">
    <location>
        <begin position="17"/>
        <end position="27"/>
    </location>
</feature>